<dbReference type="Gene3D" id="3.40.50.720">
    <property type="entry name" value="NAD(P)-binding Rossmann-like Domain"/>
    <property type="match status" value="1"/>
</dbReference>
<dbReference type="InterPro" id="IPR036291">
    <property type="entry name" value="NAD(P)-bd_dom_sf"/>
</dbReference>
<dbReference type="Pfam" id="PF01370">
    <property type="entry name" value="Epimerase"/>
    <property type="match status" value="1"/>
</dbReference>
<evidence type="ECO:0000256" key="1">
    <source>
        <dbReference type="ARBA" id="ARBA00004947"/>
    </source>
</evidence>
<accession>A0A1W6YSX6</accession>
<dbReference type="EMBL" id="CP021108">
    <property type="protein sequence ID" value="ARP84088.1"/>
    <property type="molecule type" value="Genomic_DNA"/>
</dbReference>
<evidence type="ECO:0000313" key="8">
    <source>
        <dbReference type="Proteomes" id="UP000194151"/>
    </source>
</evidence>
<evidence type="ECO:0000256" key="4">
    <source>
        <dbReference type="ARBA" id="ARBA00031367"/>
    </source>
</evidence>
<reference evidence="7 8" key="1">
    <citation type="submission" date="2017-05" db="EMBL/GenBank/DDBJ databases">
        <title>Complete and WGS of Bordetella genogroups.</title>
        <authorList>
            <person name="Spilker T."/>
            <person name="LiPuma J."/>
        </authorList>
    </citation>
    <scope>NUCLEOTIDE SEQUENCE [LARGE SCALE GENOMIC DNA]</scope>
    <source>
        <strain evidence="7 8">AU19157</strain>
    </source>
</reference>
<dbReference type="InterPro" id="IPR001509">
    <property type="entry name" value="Epimerase_deHydtase"/>
</dbReference>
<protein>
    <recommendedName>
        <fullName evidence="3">UDP-glucose 4-epimerase</fullName>
    </recommendedName>
    <alternativeName>
        <fullName evidence="5">Galactowaldenase</fullName>
    </alternativeName>
    <alternativeName>
        <fullName evidence="4">UDP-galactose 4-epimerase</fullName>
    </alternativeName>
</protein>
<dbReference type="AlphaFoldDB" id="A0A1W6YSX6"/>
<name>A0A1W6YSX6_9BORD</name>
<dbReference type="KEGG" id="bgv:CAL12_26915"/>
<dbReference type="PANTHER" id="PTHR43725:SF53">
    <property type="entry name" value="UDP-ARABINOSE 4-EPIMERASE 1"/>
    <property type="match status" value="1"/>
</dbReference>
<sequence>MRLAAVSCVSDDASVFASTPKWGQSPSRISIRSVTLIEPISAASAVAGKRILVLGGNGFIGCHLTAALVRAGARVRVMGRSCTPGVDGGVEYVKGDIAGQIAFDEVLDGIDQVYHLVSSTIPGTSNANPVLDVQTNLVGSLRLLDAMVTAQVRGLVFLSSGGTVYGNPEELPVREDHVLRPISSYGVVKGAIENYMRLYSMLHGFDISVLRLSNPYGLGKTLIGTQGVIPTIFSKVINGDVIEIWGDGHAVRDYIHMDDAVRAMLAVAGLRGFNLFNVGSGVGHSLRDVIDHVSRVTGLEPTIKFGPARPFDVRAIYLDVSKIQSVAQWKPEISLEQGCAMYWEGMDRR</sequence>
<evidence type="ECO:0000256" key="3">
    <source>
        <dbReference type="ARBA" id="ARBA00018569"/>
    </source>
</evidence>
<comment type="similarity">
    <text evidence="2">Belongs to the NAD(P)-dependent epimerase/dehydratase family.</text>
</comment>
<dbReference type="Gene3D" id="3.90.25.10">
    <property type="entry name" value="UDP-galactose 4-epimerase, domain 1"/>
    <property type="match status" value="1"/>
</dbReference>
<dbReference type="Proteomes" id="UP000194151">
    <property type="component" value="Chromosome"/>
</dbReference>
<dbReference type="PANTHER" id="PTHR43725">
    <property type="entry name" value="UDP-GLUCOSE 4-EPIMERASE"/>
    <property type="match status" value="1"/>
</dbReference>
<comment type="pathway">
    <text evidence="1">Carbohydrate metabolism; galactose metabolism.</text>
</comment>
<evidence type="ECO:0000256" key="2">
    <source>
        <dbReference type="ARBA" id="ARBA00007637"/>
    </source>
</evidence>
<dbReference type="STRING" id="1416806.CAL12_26915"/>
<evidence type="ECO:0000259" key="6">
    <source>
        <dbReference type="Pfam" id="PF01370"/>
    </source>
</evidence>
<keyword evidence="8" id="KW-1185">Reference proteome</keyword>
<evidence type="ECO:0000313" key="7">
    <source>
        <dbReference type="EMBL" id="ARP84088.1"/>
    </source>
</evidence>
<organism evidence="7 8">
    <name type="scientific">Bordetella genomosp. 8</name>
    <dbReference type="NCBI Taxonomy" id="1416806"/>
    <lineage>
        <taxon>Bacteria</taxon>
        <taxon>Pseudomonadati</taxon>
        <taxon>Pseudomonadota</taxon>
        <taxon>Betaproteobacteria</taxon>
        <taxon>Burkholderiales</taxon>
        <taxon>Alcaligenaceae</taxon>
        <taxon>Bordetella</taxon>
    </lineage>
</organism>
<gene>
    <name evidence="7" type="ORF">CAL12_26915</name>
</gene>
<evidence type="ECO:0000256" key="5">
    <source>
        <dbReference type="ARBA" id="ARBA00033067"/>
    </source>
</evidence>
<dbReference type="SUPFAM" id="SSF51735">
    <property type="entry name" value="NAD(P)-binding Rossmann-fold domains"/>
    <property type="match status" value="1"/>
</dbReference>
<feature type="domain" description="NAD-dependent epimerase/dehydratase" evidence="6">
    <location>
        <begin position="51"/>
        <end position="279"/>
    </location>
</feature>
<proteinExistence type="inferred from homology"/>